<dbReference type="HAMAP" id="MF_01159">
    <property type="entry name" value="YabA"/>
    <property type="match status" value="1"/>
</dbReference>
<reference evidence="8 9" key="1">
    <citation type="submission" date="2015-12" db="EMBL/GenBank/DDBJ databases">
        <title>Genome sequence of Aneurinibacillus soli.</title>
        <authorList>
            <person name="Lee J.S."/>
            <person name="Lee K.C."/>
            <person name="Kim K.K."/>
            <person name="Lee B.W."/>
        </authorList>
    </citation>
    <scope>NUCLEOTIDE SEQUENCE [LARGE SCALE GENOMIC DNA]</scope>
    <source>
        <strain evidence="8 9">CB4</strain>
    </source>
</reference>
<comment type="similarity">
    <text evidence="6">Belongs to the YabA family.</text>
</comment>
<comment type="cofactor">
    <cofactor evidence="6">
        <name>Zn(2+)</name>
        <dbReference type="ChEBI" id="CHEBI:29105"/>
    </cofactor>
    <text evidence="6">Binds 1 zinc ion per subunit.</text>
</comment>
<dbReference type="EMBL" id="AP017312">
    <property type="protein sequence ID" value="BAU26213.1"/>
    <property type="molecule type" value="Genomic_DNA"/>
</dbReference>
<sequence length="126" mass="14479">MNKQSMFHQLALIEEKVGGLYQEIGQLKEGMITLLEENKNLLIENQHLRERLQQRERELEKRPKPKAASGSSSRTKKEKTQPAVGEGYDNLARLYQEGFHICNVHYGSLRTDGDCLFCLSFLNKQG</sequence>
<dbReference type="RefSeq" id="WP_096463278.1">
    <property type="nucleotide sequence ID" value="NZ_AP017312.1"/>
</dbReference>
<evidence type="ECO:0000256" key="6">
    <source>
        <dbReference type="HAMAP-Rule" id="MF_01159"/>
    </source>
</evidence>
<comment type="function">
    <text evidence="6">Involved in control of chromosome replication initiation. Inhibits the cooperative binding of DnaA to the oriC region, thus negatively regulating initiation of chromosome replication. Inhibits the ability of DnaA-ATP to form a helix on DNA; does not disassemble preformed DnaA-DNA helices. Decreases the residence time of DnaA on the chromosome at its binding sites (oriC, replication forks and promoter-binding sites). Tethers DnaA to the replication machinery via the DNA polymerase beta sliding clamp subunit (dnaN). Associates with oriC and other DnaA targets on the chromosome in a DnaA-dependent manner.</text>
</comment>
<proteinExistence type="inferred from homology"/>
<accession>A0A0U5AQX3</accession>
<protein>
    <recommendedName>
        <fullName evidence="6">Replication initiation control protein YabA</fullName>
    </recommendedName>
</protein>
<evidence type="ECO:0000256" key="7">
    <source>
        <dbReference type="SAM" id="MobiDB-lite"/>
    </source>
</evidence>
<feature type="compositionally biased region" description="Basic and acidic residues" evidence="7">
    <location>
        <begin position="53"/>
        <end position="62"/>
    </location>
</feature>
<dbReference type="Proteomes" id="UP000217696">
    <property type="component" value="Chromosome"/>
</dbReference>
<comment type="subcellular location">
    <subcellularLocation>
        <location evidence="6">Cytoplasm</location>
        <location evidence="6">Nucleoid</location>
    </subcellularLocation>
    <text evidence="6">Localizes in tight foci, which correspond to the replisome at mid-cell throughout the cell cycle.</text>
</comment>
<evidence type="ECO:0000256" key="4">
    <source>
        <dbReference type="ARBA" id="ARBA00022833"/>
    </source>
</evidence>
<dbReference type="GO" id="GO:0008156">
    <property type="term" value="P:negative regulation of DNA replication"/>
    <property type="evidence" value="ECO:0007669"/>
    <property type="project" value="UniProtKB-UniRule"/>
</dbReference>
<keyword evidence="5 6" id="KW-0236">DNA replication inhibitor</keyword>
<dbReference type="GO" id="GO:0006260">
    <property type="term" value="P:DNA replication"/>
    <property type="evidence" value="ECO:0007669"/>
    <property type="project" value="UniProtKB-KW"/>
</dbReference>
<dbReference type="NCBIfam" id="NF009644">
    <property type="entry name" value="PRK13169.1-5"/>
    <property type="match status" value="1"/>
</dbReference>
<evidence type="ECO:0000256" key="3">
    <source>
        <dbReference type="ARBA" id="ARBA00022723"/>
    </source>
</evidence>
<organism evidence="8 9">
    <name type="scientific">Aneurinibacillus soli</name>
    <dbReference type="NCBI Taxonomy" id="1500254"/>
    <lineage>
        <taxon>Bacteria</taxon>
        <taxon>Bacillati</taxon>
        <taxon>Bacillota</taxon>
        <taxon>Bacilli</taxon>
        <taxon>Bacillales</taxon>
        <taxon>Paenibacillaceae</taxon>
        <taxon>Aneurinibacillus group</taxon>
        <taxon>Aneurinibacillus</taxon>
    </lineage>
</organism>
<feature type="binding site" evidence="6">
    <location>
        <position position="100"/>
    </location>
    <ligand>
        <name>Zn(2+)</name>
        <dbReference type="ChEBI" id="CHEBI:29105"/>
    </ligand>
</feature>
<dbReference type="PIRSF" id="PIRSF021439">
    <property type="entry name" value="DUF972"/>
    <property type="match status" value="1"/>
</dbReference>
<dbReference type="AlphaFoldDB" id="A0A0U5AQX3"/>
<keyword evidence="4 6" id="KW-0862">Zinc</keyword>
<keyword evidence="9" id="KW-1185">Reference proteome</keyword>
<dbReference type="InterPro" id="IPR010377">
    <property type="entry name" value="YabA"/>
</dbReference>
<feature type="binding site" evidence="6">
    <location>
        <position position="115"/>
    </location>
    <ligand>
        <name>Zn(2+)</name>
        <dbReference type="ChEBI" id="CHEBI:29105"/>
    </ligand>
</feature>
<dbReference type="Pfam" id="PF06156">
    <property type="entry name" value="YabA"/>
    <property type="match status" value="1"/>
</dbReference>
<dbReference type="GO" id="GO:0008270">
    <property type="term" value="F:zinc ion binding"/>
    <property type="evidence" value="ECO:0007669"/>
    <property type="project" value="UniProtKB-UniRule"/>
</dbReference>
<evidence type="ECO:0000313" key="8">
    <source>
        <dbReference type="EMBL" id="BAU26213.1"/>
    </source>
</evidence>
<keyword evidence="2 6" id="KW-0235">DNA replication</keyword>
<dbReference type="GO" id="GO:0043590">
    <property type="term" value="C:bacterial nucleoid"/>
    <property type="evidence" value="ECO:0007669"/>
    <property type="project" value="UniProtKB-UniRule"/>
</dbReference>
<evidence type="ECO:0000256" key="1">
    <source>
        <dbReference type="ARBA" id="ARBA00022490"/>
    </source>
</evidence>
<dbReference type="OrthoDB" id="2112130at2"/>
<dbReference type="KEGG" id="asoc:CB4_00318"/>
<keyword evidence="1 6" id="KW-0963">Cytoplasm</keyword>
<comment type="subunit">
    <text evidence="6">Homotetramer. Interacts with both DnaA and DnaN, acting as a bridge between these two proteins.</text>
</comment>
<feature type="region of interest" description="Disordered" evidence="7">
    <location>
        <begin position="53"/>
        <end position="84"/>
    </location>
</feature>
<name>A0A0U5AQX3_9BACL</name>
<evidence type="ECO:0000256" key="2">
    <source>
        <dbReference type="ARBA" id="ARBA00022705"/>
    </source>
</evidence>
<evidence type="ECO:0000313" key="9">
    <source>
        <dbReference type="Proteomes" id="UP000217696"/>
    </source>
</evidence>
<evidence type="ECO:0000256" key="5">
    <source>
        <dbReference type="ARBA" id="ARBA00022880"/>
    </source>
</evidence>
<gene>
    <name evidence="6" type="primary">yabA</name>
    <name evidence="8" type="ORF">CB4_00318</name>
</gene>
<keyword evidence="3 6" id="KW-0479">Metal-binding</keyword>
<feature type="binding site" evidence="6">
    <location>
        <position position="118"/>
    </location>
    <ligand>
        <name>Zn(2+)</name>
        <dbReference type="ChEBI" id="CHEBI:29105"/>
    </ligand>
</feature>
<feature type="binding site" evidence="6">
    <location>
        <position position="102"/>
    </location>
    <ligand>
        <name>Zn(2+)</name>
        <dbReference type="ChEBI" id="CHEBI:29105"/>
    </ligand>
</feature>